<dbReference type="EMBL" id="JAUJYO010000011">
    <property type="protein sequence ID" value="KAK1303708.1"/>
    <property type="molecule type" value="Genomic_DNA"/>
</dbReference>
<gene>
    <name evidence="2" type="ORF">QJS10_CPB11g01631</name>
</gene>
<reference evidence="2" key="1">
    <citation type="journal article" date="2023" name="Nat. Commun.">
        <title>Diploid and tetraploid genomes of Acorus and the evolution of monocots.</title>
        <authorList>
            <person name="Ma L."/>
            <person name="Liu K.W."/>
            <person name="Li Z."/>
            <person name="Hsiao Y.Y."/>
            <person name="Qi Y."/>
            <person name="Fu T."/>
            <person name="Tang G.D."/>
            <person name="Zhang D."/>
            <person name="Sun W.H."/>
            <person name="Liu D.K."/>
            <person name="Li Y."/>
            <person name="Chen G.Z."/>
            <person name="Liu X.D."/>
            <person name="Liao X.Y."/>
            <person name="Jiang Y.T."/>
            <person name="Yu X."/>
            <person name="Hao Y."/>
            <person name="Huang J."/>
            <person name="Zhao X.W."/>
            <person name="Ke S."/>
            <person name="Chen Y.Y."/>
            <person name="Wu W.L."/>
            <person name="Hsu J.L."/>
            <person name="Lin Y.F."/>
            <person name="Huang M.D."/>
            <person name="Li C.Y."/>
            <person name="Huang L."/>
            <person name="Wang Z.W."/>
            <person name="Zhao X."/>
            <person name="Zhong W.Y."/>
            <person name="Peng D.H."/>
            <person name="Ahmad S."/>
            <person name="Lan S."/>
            <person name="Zhang J.S."/>
            <person name="Tsai W.C."/>
            <person name="Van de Peer Y."/>
            <person name="Liu Z.J."/>
        </authorList>
    </citation>
    <scope>NUCLEOTIDE SEQUENCE</scope>
    <source>
        <strain evidence="2">CP</strain>
    </source>
</reference>
<name>A0AAV9DT72_ACOCL</name>
<evidence type="ECO:0000256" key="1">
    <source>
        <dbReference type="SAM" id="MobiDB-lite"/>
    </source>
</evidence>
<sequence length="55" mass="6470">MANLSFARQQGSTILTFRNKAIKTTVPPRRYPKKKYMDPTHPMKRKPKKVAKVRK</sequence>
<feature type="compositionally biased region" description="Basic residues" evidence="1">
    <location>
        <begin position="42"/>
        <end position="55"/>
    </location>
</feature>
<feature type="region of interest" description="Disordered" evidence="1">
    <location>
        <begin position="28"/>
        <end position="55"/>
    </location>
</feature>
<proteinExistence type="predicted"/>
<reference evidence="2" key="2">
    <citation type="submission" date="2023-06" db="EMBL/GenBank/DDBJ databases">
        <authorList>
            <person name="Ma L."/>
            <person name="Liu K.-W."/>
            <person name="Li Z."/>
            <person name="Hsiao Y.-Y."/>
            <person name="Qi Y."/>
            <person name="Fu T."/>
            <person name="Tang G."/>
            <person name="Zhang D."/>
            <person name="Sun W.-H."/>
            <person name="Liu D.-K."/>
            <person name="Li Y."/>
            <person name="Chen G.-Z."/>
            <person name="Liu X.-D."/>
            <person name="Liao X.-Y."/>
            <person name="Jiang Y.-T."/>
            <person name="Yu X."/>
            <person name="Hao Y."/>
            <person name="Huang J."/>
            <person name="Zhao X.-W."/>
            <person name="Ke S."/>
            <person name="Chen Y.-Y."/>
            <person name="Wu W.-L."/>
            <person name="Hsu J.-L."/>
            <person name="Lin Y.-F."/>
            <person name="Huang M.-D."/>
            <person name="Li C.-Y."/>
            <person name="Huang L."/>
            <person name="Wang Z.-W."/>
            <person name="Zhao X."/>
            <person name="Zhong W.-Y."/>
            <person name="Peng D.-H."/>
            <person name="Ahmad S."/>
            <person name="Lan S."/>
            <person name="Zhang J.-S."/>
            <person name="Tsai W.-C."/>
            <person name="Van De Peer Y."/>
            <person name="Liu Z.-J."/>
        </authorList>
    </citation>
    <scope>NUCLEOTIDE SEQUENCE</scope>
    <source>
        <strain evidence="2">CP</strain>
        <tissue evidence="2">Leaves</tissue>
    </source>
</reference>
<protein>
    <submittedName>
        <fullName evidence="2">Uncharacterized protein</fullName>
    </submittedName>
</protein>
<evidence type="ECO:0000313" key="3">
    <source>
        <dbReference type="Proteomes" id="UP001180020"/>
    </source>
</evidence>
<keyword evidence="3" id="KW-1185">Reference proteome</keyword>
<dbReference type="AlphaFoldDB" id="A0AAV9DT72"/>
<accession>A0AAV9DT72</accession>
<dbReference type="Proteomes" id="UP001180020">
    <property type="component" value="Unassembled WGS sequence"/>
</dbReference>
<evidence type="ECO:0000313" key="2">
    <source>
        <dbReference type="EMBL" id="KAK1303708.1"/>
    </source>
</evidence>
<comment type="caution">
    <text evidence="2">The sequence shown here is derived from an EMBL/GenBank/DDBJ whole genome shotgun (WGS) entry which is preliminary data.</text>
</comment>
<organism evidence="2 3">
    <name type="scientific">Acorus calamus</name>
    <name type="common">Sweet flag</name>
    <dbReference type="NCBI Taxonomy" id="4465"/>
    <lineage>
        <taxon>Eukaryota</taxon>
        <taxon>Viridiplantae</taxon>
        <taxon>Streptophyta</taxon>
        <taxon>Embryophyta</taxon>
        <taxon>Tracheophyta</taxon>
        <taxon>Spermatophyta</taxon>
        <taxon>Magnoliopsida</taxon>
        <taxon>Liliopsida</taxon>
        <taxon>Acoraceae</taxon>
        <taxon>Acorus</taxon>
    </lineage>
</organism>